<dbReference type="Gene3D" id="3.40.50.850">
    <property type="entry name" value="Isochorismatase-like"/>
    <property type="match status" value="1"/>
</dbReference>
<dbReference type="PANTHER" id="PTHR43540:SF6">
    <property type="entry name" value="ISOCHORISMATASE-LIKE DOMAIN-CONTAINING PROTEIN"/>
    <property type="match status" value="1"/>
</dbReference>
<reference evidence="3" key="1">
    <citation type="journal article" date="2020" name="mSystems">
        <title>Genome- and Community-Level Interaction Insights into Carbon Utilization and Element Cycling Functions of Hydrothermarchaeota in Hydrothermal Sediment.</title>
        <authorList>
            <person name="Zhou Z."/>
            <person name="Liu Y."/>
            <person name="Xu W."/>
            <person name="Pan J."/>
            <person name="Luo Z.H."/>
            <person name="Li M."/>
        </authorList>
    </citation>
    <scope>NUCLEOTIDE SEQUENCE [LARGE SCALE GENOMIC DNA]</scope>
    <source>
        <strain evidence="5">SpSt-10</strain>
        <strain evidence="4">SpSt-62</strain>
        <strain evidence="3">SpSt-97</strain>
    </source>
</reference>
<dbReference type="EMBL" id="DTPI01000030">
    <property type="protein sequence ID" value="HGE66451.1"/>
    <property type="molecule type" value="Genomic_DNA"/>
</dbReference>
<evidence type="ECO:0000256" key="1">
    <source>
        <dbReference type="ARBA" id="ARBA00022801"/>
    </source>
</evidence>
<proteinExistence type="predicted"/>
<sequence length="182" mass="20851">MKSALIVIDMQKDFCYPDGSLFGGEHIKNIFESVNRAVQEARKKMPVIFTQDWHRKDDVEFKIWPPHCIAGTKGAEIINEIDVSDEDYFVKKRRYSAFFGTDFDLTLRELGIEKLYLTGVLTNICVLHTAGDAALRGYKVSVIKDCTAALTDYDYEYALHHMKNVFNTEIISLNDFLGLLQK</sequence>
<gene>
    <name evidence="5" type="ORF">ENL48_00240</name>
    <name evidence="4" type="ORF">ENT89_04205</name>
    <name evidence="3" type="ORF">ENX77_04950</name>
</gene>
<dbReference type="GO" id="GO:0016787">
    <property type="term" value="F:hydrolase activity"/>
    <property type="evidence" value="ECO:0007669"/>
    <property type="project" value="UniProtKB-KW"/>
</dbReference>
<dbReference type="SUPFAM" id="SSF52499">
    <property type="entry name" value="Isochorismatase-like hydrolases"/>
    <property type="match status" value="1"/>
</dbReference>
<name>A0A7C3UC57_9EURY</name>
<dbReference type="PANTHER" id="PTHR43540">
    <property type="entry name" value="PEROXYUREIDOACRYLATE/UREIDOACRYLATE AMIDOHYDROLASE-RELATED"/>
    <property type="match status" value="1"/>
</dbReference>
<protein>
    <submittedName>
        <fullName evidence="3">Cysteine hydrolase</fullName>
    </submittedName>
</protein>
<comment type="caution">
    <text evidence="3">The sequence shown here is derived from an EMBL/GenBank/DDBJ whole genome shotgun (WGS) entry which is preliminary data.</text>
</comment>
<accession>A0A7C3UC57</accession>
<dbReference type="EMBL" id="DRUC01000006">
    <property type="protein sequence ID" value="HHF47682.1"/>
    <property type="molecule type" value="Genomic_DNA"/>
</dbReference>
<dbReference type="InterPro" id="IPR050272">
    <property type="entry name" value="Isochorismatase-like_hydrls"/>
</dbReference>
<feature type="domain" description="Isochorismatase-like" evidence="2">
    <location>
        <begin position="3"/>
        <end position="168"/>
    </location>
</feature>
<dbReference type="CDD" id="cd00431">
    <property type="entry name" value="cysteine_hydrolases"/>
    <property type="match status" value="1"/>
</dbReference>
<evidence type="ECO:0000313" key="4">
    <source>
        <dbReference type="EMBL" id="HGU59371.1"/>
    </source>
</evidence>
<evidence type="ECO:0000313" key="5">
    <source>
        <dbReference type="EMBL" id="HHF47682.1"/>
    </source>
</evidence>
<dbReference type="InterPro" id="IPR036380">
    <property type="entry name" value="Isochorismatase-like_sf"/>
</dbReference>
<evidence type="ECO:0000313" key="3">
    <source>
        <dbReference type="EMBL" id="HGE66451.1"/>
    </source>
</evidence>
<dbReference type="AlphaFoldDB" id="A0A7C3UC57"/>
<dbReference type="Pfam" id="PF00857">
    <property type="entry name" value="Isochorismatase"/>
    <property type="match status" value="1"/>
</dbReference>
<organism evidence="3">
    <name type="scientific">Geoglobus ahangari</name>
    <dbReference type="NCBI Taxonomy" id="113653"/>
    <lineage>
        <taxon>Archaea</taxon>
        <taxon>Methanobacteriati</taxon>
        <taxon>Methanobacteriota</taxon>
        <taxon>Archaeoglobi</taxon>
        <taxon>Archaeoglobales</taxon>
        <taxon>Archaeoglobaceae</taxon>
        <taxon>Geoglobus</taxon>
    </lineage>
</organism>
<dbReference type="EMBL" id="DTAK01000025">
    <property type="protein sequence ID" value="HGU59371.1"/>
    <property type="molecule type" value="Genomic_DNA"/>
</dbReference>
<keyword evidence="1 3" id="KW-0378">Hydrolase</keyword>
<dbReference type="InterPro" id="IPR000868">
    <property type="entry name" value="Isochorismatase-like_dom"/>
</dbReference>
<evidence type="ECO:0000259" key="2">
    <source>
        <dbReference type="Pfam" id="PF00857"/>
    </source>
</evidence>